<dbReference type="Proteomes" id="UP000308886">
    <property type="component" value="Unassembled WGS sequence"/>
</dbReference>
<accession>A0AC61QQ37</accession>
<protein>
    <submittedName>
        <fullName evidence="1">TIGR03905 family TSCPD domain-containing protein</fullName>
    </submittedName>
</protein>
<comment type="caution">
    <text evidence="1">The sequence shown here is derived from an EMBL/GenBank/DDBJ whole genome shotgun (WGS) entry which is preliminary data.</text>
</comment>
<dbReference type="EMBL" id="SRZC01000011">
    <property type="protein sequence ID" value="TGX82244.1"/>
    <property type="molecule type" value="Genomic_DNA"/>
</dbReference>
<sequence length="82" mass="8762">MKTLSFQTQGTCAKFINVTLTDDGVVEDVEFAGGCNGNTKGIASLVRGMKAEDVIKRLEGITCGMKTTSCPNQFAQALKQML</sequence>
<gene>
    <name evidence="1" type="ORF">E5358_08045</name>
</gene>
<keyword evidence="2" id="KW-1185">Reference proteome</keyword>
<name>A0AC61QQ37_9BACT</name>
<proteinExistence type="predicted"/>
<reference evidence="1" key="1">
    <citation type="submission" date="2019-04" db="EMBL/GenBank/DDBJ databases">
        <title>Microbes associate with the intestines of laboratory mice.</title>
        <authorList>
            <person name="Navarre W."/>
            <person name="Wong E."/>
            <person name="Huang K."/>
            <person name="Tropini C."/>
            <person name="Ng K."/>
            <person name="Yu B."/>
        </authorList>
    </citation>
    <scope>NUCLEOTIDE SEQUENCE</scope>
    <source>
        <strain evidence="1">NM73_A23</strain>
    </source>
</reference>
<organism evidence="1 2">
    <name type="scientific">Palleniella muris</name>
    <dbReference type="NCBI Taxonomy" id="3038145"/>
    <lineage>
        <taxon>Bacteria</taxon>
        <taxon>Pseudomonadati</taxon>
        <taxon>Bacteroidota</taxon>
        <taxon>Bacteroidia</taxon>
        <taxon>Bacteroidales</taxon>
        <taxon>Prevotellaceae</taxon>
        <taxon>Palleniella</taxon>
    </lineage>
</organism>
<evidence type="ECO:0000313" key="1">
    <source>
        <dbReference type="EMBL" id="TGX82244.1"/>
    </source>
</evidence>
<evidence type="ECO:0000313" key="2">
    <source>
        <dbReference type="Proteomes" id="UP000308886"/>
    </source>
</evidence>